<keyword evidence="1 4" id="KW-0732">Signal</keyword>
<comment type="caution">
    <text evidence="3">Lacks conserved residue(s) required for the propagation of feature annotation.</text>
</comment>
<proteinExistence type="predicted"/>
<dbReference type="EMBL" id="GFTR01005049">
    <property type="protein sequence ID" value="JAW11377.1"/>
    <property type="molecule type" value="Transcribed_RNA"/>
</dbReference>
<dbReference type="SMART" id="SM00638">
    <property type="entry name" value="LPD_N"/>
    <property type="match status" value="1"/>
</dbReference>
<dbReference type="InterPro" id="IPR001747">
    <property type="entry name" value="Vitellogenin_N"/>
</dbReference>
<name>A0A224XFX9_9HEMI</name>
<evidence type="ECO:0000256" key="1">
    <source>
        <dbReference type="ARBA" id="ARBA00022729"/>
    </source>
</evidence>
<sequence>MNTMWSAILYITLVGLASAEHGWKNGNLYRYEVRGRTMAGLHQVADQYTGVLVKGKLTVQPKSDDTLNLQVHTFEQAEVHANLSGGWSTFIEDSGVSYKKLPVSDTPFELKLKNGVVDKMYVDKNLPTWEVNVLKAIASQLQVDSEAKNLKKSRVNHVPVEGQTIGVYKTVEDTVTGECETIYDISPLPQYVLQSRPELVPLPNLIANGQVIDIVKTNDYNHCKQRMAYHFGLPGLTNWEAASNHMGSFLSRSSVSRIIVTGTLKSYTIQSSVTTNKIILAPHINNNQKGIVASSMNLTLEAVTSSSGSLQPVPNPRTINNLVY</sequence>
<dbReference type="InterPro" id="IPR015816">
    <property type="entry name" value="Vitellinogen_b-sht_N"/>
</dbReference>
<dbReference type="Pfam" id="PF01347">
    <property type="entry name" value="Vitellogenin_N"/>
    <property type="match status" value="1"/>
</dbReference>
<evidence type="ECO:0000256" key="2">
    <source>
        <dbReference type="ARBA" id="ARBA00022761"/>
    </source>
</evidence>
<evidence type="ECO:0000256" key="4">
    <source>
        <dbReference type="SAM" id="SignalP"/>
    </source>
</evidence>
<keyword evidence="2" id="KW-0758">Storage protein</keyword>
<dbReference type="InterPro" id="IPR050733">
    <property type="entry name" value="Vitellogenin/Apolipophorin"/>
</dbReference>
<organism evidence="6">
    <name type="scientific">Panstrongylus lignarius</name>
    <dbReference type="NCBI Taxonomy" id="156445"/>
    <lineage>
        <taxon>Eukaryota</taxon>
        <taxon>Metazoa</taxon>
        <taxon>Ecdysozoa</taxon>
        <taxon>Arthropoda</taxon>
        <taxon>Hexapoda</taxon>
        <taxon>Insecta</taxon>
        <taxon>Pterygota</taxon>
        <taxon>Neoptera</taxon>
        <taxon>Paraneoptera</taxon>
        <taxon>Hemiptera</taxon>
        <taxon>Heteroptera</taxon>
        <taxon>Panheteroptera</taxon>
        <taxon>Cimicomorpha</taxon>
        <taxon>Reduviidae</taxon>
        <taxon>Triatominae</taxon>
        <taxon>Panstrongylus</taxon>
    </lineage>
</organism>
<feature type="chain" id="PRO_5012781823" evidence="4">
    <location>
        <begin position="20"/>
        <end position="324"/>
    </location>
</feature>
<dbReference type="PROSITE" id="PS51211">
    <property type="entry name" value="VITELLOGENIN"/>
    <property type="match status" value="1"/>
</dbReference>
<dbReference type="PANTHER" id="PTHR23345">
    <property type="entry name" value="VITELLOGENIN-RELATED"/>
    <property type="match status" value="1"/>
</dbReference>
<accession>A0A224XFX9</accession>
<evidence type="ECO:0000256" key="3">
    <source>
        <dbReference type="PROSITE-ProRule" id="PRU00557"/>
    </source>
</evidence>
<feature type="signal peptide" evidence="4">
    <location>
        <begin position="1"/>
        <end position="19"/>
    </location>
</feature>
<dbReference type="SUPFAM" id="SSF56968">
    <property type="entry name" value="Lipovitellin-phosvitin complex, beta-sheet shell regions"/>
    <property type="match status" value="1"/>
</dbReference>
<dbReference type="AlphaFoldDB" id="A0A224XFX9"/>
<protein>
    <submittedName>
        <fullName evidence="6">Putative vitellogenin 2</fullName>
    </submittedName>
</protein>
<dbReference type="PANTHER" id="PTHR23345:SF15">
    <property type="entry name" value="VITELLOGENIN 1-RELATED"/>
    <property type="match status" value="1"/>
</dbReference>
<dbReference type="Gene3D" id="2.30.230.10">
    <property type="entry name" value="Lipovitellin, beta-sheet shell regions, chain A"/>
    <property type="match status" value="1"/>
</dbReference>
<dbReference type="GO" id="GO:0005319">
    <property type="term" value="F:lipid transporter activity"/>
    <property type="evidence" value="ECO:0007669"/>
    <property type="project" value="InterPro"/>
</dbReference>
<reference evidence="6" key="1">
    <citation type="journal article" date="2018" name="PLoS Negl. Trop. Dis.">
        <title>An insight into the salivary gland and fat body transcriptome of Panstrongylus lignarius (Hemiptera: Heteroptera), the main vector of Chagas disease in Peru.</title>
        <authorList>
            <person name="Nevoa J.C."/>
            <person name="Mendes M.T."/>
            <person name="da Silva M.V."/>
            <person name="Soares S.C."/>
            <person name="Oliveira C.J.F."/>
            <person name="Ribeiro J.M.C."/>
        </authorList>
    </citation>
    <scope>NUCLEOTIDE SEQUENCE</scope>
</reference>
<evidence type="ECO:0000313" key="6">
    <source>
        <dbReference type="EMBL" id="JAW11377.1"/>
    </source>
</evidence>
<dbReference type="InterPro" id="IPR015819">
    <property type="entry name" value="Lipid_transp_b-sht_shell"/>
</dbReference>
<feature type="domain" description="Vitellogenin" evidence="5">
    <location>
        <begin position="23"/>
        <end position="324"/>
    </location>
</feature>
<evidence type="ECO:0000259" key="5">
    <source>
        <dbReference type="PROSITE" id="PS51211"/>
    </source>
</evidence>